<comment type="caution">
    <text evidence="1">The sequence shown here is derived from an EMBL/GenBank/DDBJ whole genome shotgun (WGS) entry which is preliminary data.</text>
</comment>
<evidence type="ECO:0000313" key="2">
    <source>
        <dbReference type="Proteomes" id="UP001596083"/>
    </source>
</evidence>
<name>A0ABW0YX81_9ACTN</name>
<protein>
    <submittedName>
        <fullName evidence="1">Uncharacterized protein</fullName>
    </submittedName>
</protein>
<evidence type="ECO:0000313" key="1">
    <source>
        <dbReference type="EMBL" id="MFC5720061.1"/>
    </source>
</evidence>
<dbReference type="EMBL" id="JBHSPB010000004">
    <property type="protein sequence ID" value="MFC5720061.1"/>
    <property type="molecule type" value="Genomic_DNA"/>
</dbReference>
<dbReference type="Proteomes" id="UP001596083">
    <property type="component" value="Unassembled WGS sequence"/>
</dbReference>
<sequence length="62" mass="6880">MHTPQYERGTGAVCDAGACRRRVRRWGRPLSAPVVLSRSASPLSRCPWFAMHDTIDLNGQAL</sequence>
<reference evidence="2" key="1">
    <citation type="journal article" date="2019" name="Int. J. Syst. Evol. Microbiol.">
        <title>The Global Catalogue of Microorganisms (GCM) 10K type strain sequencing project: providing services to taxonomists for standard genome sequencing and annotation.</title>
        <authorList>
            <consortium name="The Broad Institute Genomics Platform"/>
            <consortium name="The Broad Institute Genome Sequencing Center for Infectious Disease"/>
            <person name="Wu L."/>
            <person name="Ma J."/>
        </authorList>
    </citation>
    <scope>NUCLEOTIDE SEQUENCE [LARGE SCALE GENOMIC DNA]</scope>
    <source>
        <strain evidence="2">CGMCC 4.7304</strain>
    </source>
</reference>
<proteinExistence type="predicted"/>
<keyword evidence="2" id="KW-1185">Reference proteome</keyword>
<dbReference type="RefSeq" id="WP_390315169.1">
    <property type="nucleotide sequence ID" value="NZ_JBHSPB010000004.1"/>
</dbReference>
<gene>
    <name evidence="1" type="ORF">ACFP1Z_07750</name>
</gene>
<organism evidence="1 2">
    <name type="scientific">Streptomyces gamaensis</name>
    <dbReference type="NCBI Taxonomy" id="1763542"/>
    <lineage>
        <taxon>Bacteria</taxon>
        <taxon>Bacillati</taxon>
        <taxon>Actinomycetota</taxon>
        <taxon>Actinomycetes</taxon>
        <taxon>Kitasatosporales</taxon>
        <taxon>Streptomycetaceae</taxon>
        <taxon>Streptomyces</taxon>
    </lineage>
</organism>
<accession>A0ABW0YX81</accession>